<protein>
    <recommendedName>
        <fullName evidence="8">Glycine transporter domain-containing protein</fullName>
    </recommendedName>
</protein>
<keyword evidence="10" id="KW-1185">Reference proteome</keyword>
<proteinExistence type="inferred from homology"/>
<dbReference type="KEGG" id="maga:Mag101_08985"/>
<evidence type="ECO:0000313" key="9">
    <source>
        <dbReference type="EMBL" id="AQQ67758.1"/>
    </source>
</evidence>
<feature type="domain" description="Glycine transporter" evidence="8">
    <location>
        <begin position="11"/>
        <end position="81"/>
    </location>
</feature>
<keyword evidence="3" id="KW-1003">Cell membrane</keyword>
<keyword evidence="6 7" id="KW-0472">Membrane</keyword>
<dbReference type="GO" id="GO:0005886">
    <property type="term" value="C:plasma membrane"/>
    <property type="evidence" value="ECO:0007669"/>
    <property type="project" value="UniProtKB-SubCell"/>
</dbReference>
<dbReference type="PANTHER" id="PTHR30506">
    <property type="entry name" value="INNER MEMBRANE PROTEIN"/>
    <property type="match status" value="1"/>
</dbReference>
<gene>
    <name evidence="9" type="ORF">Mag101_08985</name>
</gene>
<feature type="transmembrane region" description="Helical" evidence="7">
    <location>
        <begin position="33"/>
        <end position="54"/>
    </location>
</feature>
<evidence type="ECO:0000256" key="1">
    <source>
        <dbReference type="ARBA" id="ARBA00004651"/>
    </source>
</evidence>
<sequence>MTVEGLQYAVGMAGTVAFAATAVAAVAPKRIDLFGALVMGVITAIGGGTVRDLILGVPVFWSEDLNYIWVALAASLLAFIANKRMTGRQVYRAMLYLDAAGVALFAIQAAQKTMDLSFAQPLGPILLGVITAIGGGLLRDVLAGNDTLLMRKELYAVPVTLGCITYVILLAMFPAAGLTVGVLSMLLIFCLRAAAIHWHLYVPDTLLTRPVDSKESKK</sequence>
<comment type="subcellular location">
    <subcellularLocation>
        <location evidence="1">Cell membrane</location>
        <topology evidence="1">Multi-pass membrane protein</topology>
    </subcellularLocation>
</comment>
<dbReference type="InterPro" id="IPR005115">
    <property type="entry name" value="Gly_transporter"/>
</dbReference>
<evidence type="ECO:0000256" key="6">
    <source>
        <dbReference type="ARBA" id="ARBA00023136"/>
    </source>
</evidence>
<feature type="domain" description="Glycine transporter" evidence="8">
    <location>
        <begin position="96"/>
        <end position="169"/>
    </location>
</feature>
<keyword evidence="4 7" id="KW-0812">Transmembrane</keyword>
<accession>A0A1Q2M5E7</accession>
<feature type="transmembrane region" description="Helical" evidence="7">
    <location>
        <begin position="182"/>
        <end position="201"/>
    </location>
</feature>
<evidence type="ECO:0000256" key="4">
    <source>
        <dbReference type="ARBA" id="ARBA00022692"/>
    </source>
</evidence>
<evidence type="ECO:0000313" key="10">
    <source>
        <dbReference type="Proteomes" id="UP000188219"/>
    </source>
</evidence>
<evidence type="ECO:0000259" key="8">
    <source>
        <dbReference type="Pfam" id="PF03458"/>
    </source>
</evidence>
<name>A0A1Q2M5E7_9GAMM</name>
<dbReference type="PANTHER" id="PTHR30506:SF3">
    <property type="entry name" value="UPF0126 INNER MEMBRANE PROTEIN YADS-RELATED"/>
    <property type="match status" value="1"/>
</dbReference>
<dbReference type="Proteomes" id="UP000188219">
    <property type="component" value="Chromosome"/>
</dbReference>
<feature type="transmembrane region" description="Helical" evidence="7">
    <location>
        <begin position="154"/>
        <end position="176"/>
    </location>
</feature>
<keyword evidence="5 7" id="KW-1133">Transmembrane helix</keyword>
<feature type="transmembrane region" description="Helical" evidence="7">
    <location>
        <begin position="66"/>
        <end position="81"/>
    </location>
</feature>
<evidence type="ECO:0000256" key="5">
    <source>
        <dbReference type="ARBA" id="ARBA00022989"/>
    </source>
</evidence>
<dbReference type="EMBL" id="CP019650">
    <property type="protein sequence ID" value="AQQ67758.1"/>
    <property type="molecule type" value="Genomic_DNA"/>
</dbReference>
<feature type="transmembrane region" description="Helical" evidence="7">
    <location>
        <begin position="93"/>
        <end position="110"/>
    </location>
</feature>
<feature type="transmembrane region" description="Helical" evidence="7">
    <location>
        <begin position="6"/>
        <end position="26"/>
    </location>
</feature>
<comment type="similarity">
    <text evidence="2">Belongs to the UPF0126 family.</text>
</comment>
<dbReference type="Pfam" id="PF03458">
    <property type="entry name" value="Gly_transporter"/>
    <property type="match status" value="2"/>
</dbReference>
<dbReference type="RefSeq" id="WP_077403704.1">
    <property type="nucleotide sequence ID" value="NZ_CP019650.1"/>
</dbReference>
<reference evidence="9" key="1">
    <citation type="submission" date="2017-02" db="EMBL/GenBank/DDBJ databases">
        <title>Genome of Microbulbifer agarilyticus GP101.</title>
        <authorList>
            <person name="Jung J."/>
            <person name="Bae S.S."/>
            <person name="Baek K."/>
        </authorList>
    </citation>
    <scope>NUCLEOTIDE SEQUENCE [LARGE SCALE GENOMIC DNA]</scope>
    <source>
        <strain evidence="9">GP101</strain>
    </source>
</reference>
<dbReference type="OrthoDB" id="9791874at2"/>
<dbReference type="STRING" id="260552.Mag101_08985"/>
<dbReference type="AlphaFoldDB" id="A0A1Q2M5E7"/>
<evidence type="ECO:0000256" key="7">
    <source>
        <dbReference type="SAM" id="Phobius"/>
    </source>
</evidence>
<evidence type="ECO:0000256" key="3">
    <source>
        <dbReference type="ARBA" id="ARBA00022475"/>
    </source>
</evidence>
<evidence type="ECO:0000256" key="2">
    <source>
        <dbReference type="ARBA" id="ARBA00008193"/>
    </source>
</evidence>
<feature type="transmembrane region" description="Helical" evidence="7">
    <location>
        <begin position="122"/>
        <end position="142"/>
    </location>
</feature>
<organism evidence="9 10">
    <name type="scientific">Microbulbifer agarilyticus</name>
    <dbReference type="NCBI Taxonomy" id="260552"/>
    <lineage>
        <taxon>Bacteria</taxon>
        <taxon>Pseudomonadati</taxon>
        <taxon>Pseudomonadota</taxon>
        <taxon>Gammaproteobacteria</taxon>
        <taxon>Cellvibrionales</taxon>
        <taxon>Microbulbiferaceae</taxon>
        <taxon>Microbulbifer</taxon>
    </lineage>
</organism>